<dbReference type="Gene3D" id="3.40.50.1820">
    <property type="entry name" value="alpha/beta hydrolase"/>
    <property type="match status" value="1"/>
</dbReference>
<accession>A0A9J7AU34</accession>
<keyword evidence="4" id="KW-1185">Reference proteome</keyword>
<dbReference type="PRINTS" id="PR00111">
    <property type="entry name" value="ABHYDROLASE"/>
</dbReference>
<keyword evidence="1 3" id="KW-0378">Hydrolase</keyword>
<dbReference type="GO" id="GO:0047570">
    <property type="term" value="F:3-oxoadipate enol-lactonase activity"/>
    <property type="evidence" value="ECO:0007669"/>
    <property type="project" value="UniProtKB-EC"/>
</dbReference>
<evidence type="ECO:0000259" key="2">
    <source>
        <dbReference type="Pfam" id="PF12697"/>
    </source>
</evidence>
<evidence type="ECO:0000256" key="1">
    <source>
        <dbReference type="ARBA" id="ARBA00022801"/>
    </source>
</evidence>
<protein>
    <submittedName>
        <fullName evidence="3">3-oxoadipate enol-lactonase</fullName>
        <ecNumber evidence="3">3.1.1.24</ecNumber>
    </submittedName>
</protein>
<reference evidence="3" key="1">
    <citation type="submission" date="2022-08" db="EMBL/GenBank/DDBJ databases">
        <title>Nisaea acidiphila sp. nov., isolated from a marine algal debris and emended description of the genus Nisaea Urios et al. 2008.</title>
        <authorList>
            <person name="Kwon K."/>
        </authorList>
    </citation>
    <scope>NUCLEOTIDE SEQUENCE</scope>
    <source>
        <strain evidence="3">MEBiC11861</strain>
    </source>
</reference>
<dbReference type="PANTHER" id="PTHR43798">
    <property type="entry name" value="MONOACYLGLYCEROL LIPASE"/>
    <property type="match status" value="1"/>
</dbReference>
<organism evidence="3 4">
    <name type="scientific">Nisaea acidiphila</name>
    <dbReference type="NCBI Taxonomy" id="1862145"/>
    <lineage>
        <taxon>Bacteria</taxon>
        <taxon>Pseudomonadati</taxon>
        <taxon>Pseudomonadota</taxon>
        <taxon>Alphaproteobacteria</taxon>
        <taxon>Rhodospirillales</taxon>
        <taxon>Thalassobaculaceae</taxon>
        <taxon>Nisaea</taxon>
    </lineage>
</organism>
<dbReference type="KEGG" id="naci:NUH88_01310"/>
<dbReference type="PANTHER" id="PTHR43798:SF31">
    <property type="entry name" value="AB HYDROLASE SUPERFAMILY PROTEIN YCLE"/>
    <property type="match status" value="1"/>
</dbReference>
<dbReference type="InterPro" id="IPR050266">
    <property type="entry name" value="AB_hydrolase_sf"/>
</dbReference>
<dbReference type="InterPro" id="IPR029058">
    <property type="entry name" value="AB_hydrolase_fold"/>
</dbReference>
<dbReference type="Pfam" id="PF12697">
    <property type="entry name" value="Abhydrolase_6"/>
    <property type="match status" value="1"/>
</dbReference>
<dbReference type="AlphaFoldDB" id="A0A9J7AU34"/>
<dbReference type="SUPFAM" id="SSF53474">
    <property type="entry name" value="alpha/beta-Hydrolases"/>
    <property type="match status" value="1"/>
</dbReference>
<dbReference type="EC" id="3.1.1.24" evidence="3"/>
<proteinExistence type="predicted"/>
<feature type="domain" description="AB hydrolase-1" evidence="2">
    <location>
        <begin position="25"/>
        <end position="253"/>
    </location>
</feature>
<dbReference type="EMBL" id="CP102480">
    <property type="protein sequence ID" value="UUX50338.1"/>
    <property type="molecule type" value="Genomic_DNA"/>
</dbReference>
<dbReference type="NCBIfam" id="TIGR02427">
    <property type="entry name" value="protocat_pcaD"/>
    <property type="match status" value="1"/>
</dbReference>
<dbReference type="RefSeq" id="WP_257769488.1">
    <property type="nucleotide sequence ID" value="NZ_CP102480.1"/>
</dbReference>
<dbReference type="InterPro" id="IPR026968">
    <property type="entry name" value="PcaD/CatD"/>
</dbReference>
<dbReference type="GO" id="GO:0042952">
    <property type="term" value="P:beta-ketoadipate pathway"/>
    <property type="evidence" value="ECO:0007669"/>
    <property type="project" value="InterPro"/>
</dbReference>
<gene>
    <name evidence="3" type="primary">pcaD</name>
    <name evidence="3" type="ORF">NUH88_01310</name>
</gene>
<dbReference type="Proteomes" id="UP001060336">
    <property type="component" value="Chromosome"/>
</dbReference>
<evidence type="ECO:0000313" key="4">
    <source>
        <dbReference type="Proteomes" id="UP001060336"/>
    </source>
</evidence>
<name>A0A9J7AU34_9PROT</name>
<dbReference type="GO" id="GO:0016020">
    <property type="term" value="C:membrane"/>
    <property type="evidence" value="ECO:0007669"/>
    <property type="project" value="TreeGrafter"/>
</dbReference>
<dbReference type="InterPro" id="IPR000073">
    <property type="entry name" value="AB_hydrolase_1"/>
</dbReference>
<sequence length="264" mass="28474">MAFFKHGSRTIHYSDRRHGDGPTLVLANSLGTDFRIWDPLLPHLAGIGRVVRYDKRGHGLSDAAPAPYSIRDLSDDLKAVTDHLGLEHFLLGGVSIGGMIAQDYAARFPSQVNGLVCMDTAPKIGDAQLWQDRMDAIAKIGLEGIADGVMERWFTESFRTNFPAKTAGWRNLLTRTTQVGYVGCCAAIRDADLTEATRAIPLPTLVVCGGEDGATPPALVEAMADIMPDARYVEIAGAGHIPSLEQPEALAEAMNSFFKGRGLV</sequence>
<evidence type="ECO:0000313" key="3">
    <source>
        <dbReference type="EMBL" id="UUX50338.1"/>
    </source>
</evidence>